<dbReference type="InterPro" id="IPR036291">
    <property type="entry name" value="NAD(P)-bd_dom_sf"/>
</dbReference>
<name>A0A8S2FN77_9BILA</name>
<dbReference type="AlphaFoldDB" id="A0A8S2FN77"/>
<comment type="caution">
    <text evidence="1">The sequence shown here is derived from an EMBL/GenBank/DDBJ whole genome shotgun (WGS) entry which is preliminary data.</text>
</comment>
<reference evidence="1" key="1">
    <citation type="submission" date="2021-02" db="EMBL/GenBank/DDBJ databases">
        <authorList>
            <person name="Nowell W R."/>
        </authorList>
    </citation>
    <scope>NUCLEOTIDE SEQUENCE</scope>
</reference>
<dbReference type="InterPro" id="IPR045010">
    <property type="entry name" value="MDR_fam"/>
</dbReference>
<dbReference type="Gene3D" id="3.40.50.720">
    <property type="entry name" value="NAD(P)-binding Rossmann-like Domain"/>
    <property type="match status" value="1"/>
</dbReference>
<evidence type="ECO:0000313" key="1">
    <source>
        <dbReference type="EMBL" id="CAF1519843.1"/>
    </source>
</evidence>
<dbReference type="Proteomes" id="UP000682733">
    <property type="component" value="Unassembled WGS sequence"/>
</dbReference>
<accession>A0A8S2FN77</accession>
<gene>
    <name evidence="1" type="ORF">OVA965_LOCUS37737</name>
    <name evidence="2" type="ORF">TMI583_LOCUS38848</name>
</gene>
<evidence type="ECO:0000313" key="3">
    <source>
        <dbReference type="Proteomes" id="UP000677228"/>
    </source>
</evidence>
<organism evidence="1 3">
    <name type="scientific">Didymodactylos carnosus</name>
    <dbReference type="NCBI Taxonomy" id="1234261"/>
    <lineage>
        <taxon>Eukaryota</taxon>
        <taxon>Metazoa</taxon>
        <taxon>Spiralia</taxon>
        <taxon>Gnathifera</taxon>
        <taxon>Rotifera</taxon>
        <taxon>Eurotatoria</taxon>
        <taxon>Bdelloidea</taxon>
        <taxon>Philodinida</taxon>
        <taxon>Philodinidae</taxon>
        <taxon>Didymodactylos</taxon>
    </lineage>
</organism>
<dbReference type="GO" id="GO:0006693">
    <property type="term" value="P:prostaglandin metabolic process"/>
    <property type="evidence" value="ECO:0007669"/>
    <property type="project" value="TreeGrafter"/>
</dbReference>
<evidence type="ECO:0008006" key="4">
    <source>
        <dbReference type="Google" id="ProtNLM"/>
    </source>
</evidence>
<dbReference type="SUPFAM" id="SSF51735">
    <property type="entry name" value="NAD(P)-binding Rossmann-fold domains"/>
    <property type="match status" value="1"/>
</dbReference>
<feature type="non-terminal residue" evidence="1">
    <location>
        <position position="1"/>
    </location>
</feature>
<dbReference type="EMBL" id="CAJOBA010058285">
    <property type="protein sequence ID" value="CAF4306830.1"/>
    <property type="molecule type" value="Genomic_DNA"/>
</dbReference>
<sequence>GLKVIAFAGAEEKIAWLKNDLKCDYVYNYKKTSLADALKEAAPDGVDFYFDN</sequence>
<dbReference type="PANTHER" id="PTHR43205">
    <property type="entry name" value="PROSTAGLANDIN REDUCTASE"/>
    <property type="match status" value="1"/>
</dbReference>
<dbReference type="PANTHER" id="PTHR43205:SF7">
    <property type="entry name" value="PROSTAGLANDIN REDUCTASE 1"/>
    <property type="match status" value="1"/>
</dbReference>
<dbReference type="GO" id="GO:0047522">
    <property type="term" value="F:15-oxoprostaglandin 13-reductase [NAD(P)+] activity"/>
    <property type="evidence" value="ECO:0007669"/>
    <property type="project" value="TreeGrafter"/>
</dbReference>
<feature type="non-terminal residue" evidence="1">
    <location>
        <position position="52"/>
    </location>
</feature>
<evidence type="ECO:0000313" key="2">
    <source>
        <dbReference type="EMBL" id="CAF4306830.1"/>
    </source>
</evidence>
<proteinExistence type="predicted"/>
<protein>
    <recommendedName>
        <fullName evidence="4">Alcohol dehydrogenase-like C-terminal domain-containing protein</fullName>
    </recommendedName>
</protein>
<dbReference type="EMBL" id="CAJNOK010036155">
    <property type="protein sequence ID" value="CAF1519843.1"/>
    <property type="molecule type" value="Genomic_DNA"/>
</dbReference>
<dbReference type="Proteomes" id="UP000677228">
    <property type="component" value="Unassembled WGS sequence"/>
</dbReference>